<dbReference type="GO" id="GO:0004308">
    <property type="term" value="F:exo-alpha-sialidase activity"/>
    <property type="evidence" value="ECO:0007669"/>
    <property type="project" value="UniProtKB-EC"/>
</dbReference>
<dbReference type="EMBL" id="VIWO01000004">
    <property type="protein sequence ID" value="TWF40448.1"/>
    <property type="molecule type" value="Genomic_DNA"/>
</dbReference>
<dbReference type="Pfam" id="PF02012">
    <property type="entry name" value="BNR"/>
    <property type="match status" value="1"/>
</dbReference>
<evidence type="ECO:0000256" key="4">
    <source>
        <dbReference type="SAM" id="SignalP"/>
    </source>
</evidence>
<dbReference type="AlphaFoldDB" id="A0A561PQR2"/>
<dbReference type="PANTHER" id="PTHR10628">
    <property type="entry name" value="SIALIDASE"/>
    <property type="match status" value="1"/>
</dbReference>
<evidence type="ECO:0000313" key="6">
    <source>
        <dbReference type="EMBL" id="TWF40448.1"/>
    </source>
</evidence>
<evidence type="ECO:0000256" key="2">
    <source>
        <dbReference type="ARBA" id="ARBA00009348"/>
    </source>
</evidence>
<dbReference type="GO" id="GO:0006689">
    <property type="term" value="P:ganglioside catabolic process"/>
    <property type="evidence" value="ECO:0007669"/>
    <property type="project" value="TreeGrafter"/>
</dbReference>
<dbReference type="GO" id="GO:0005737">
    <property type="term" value="C:cytoplasm"/>
    <property type="evidence" value="ECO:0007669"/>
    <property type="project" value="TreeGrafter"/>
</dbReference>
<dbReference type="RefSeq" id="WP_145670449.1">
    <property type="nucleotide sequence ID" value="NZ_VIWO01000004.1"/>
</dbReference>
<evidence type="ECO:0000313" key="7">
    <source>
        <dbReference type="Proteomes" id="UP000320811"/>
    </source>
</evidence>
<comment type="catalytic activity">
    <reaction evidence="1">
        <text>Hydrolysis of alpha-(2-&gt;3)-, alpha-(2-&gt;6)-, alpha-(2-&gt;8)- glycosidic linkages of terminal sialic acid residues in oligosaccharides, glycoproteins, glycolipids, colominic acid and synthetic substrates.</text>
        <dbReference type="EC" id="3.2.1.18"/>
    </reaction>
</comment>
<protein>
    <recommendedName>
        <fullName evidence="3">exo-alpha-sialidase</fullName>
        <ecNumber evidence="3">3.2.1.18</ecNumber>
    </recommendedName>
</protein>
<organism evidence="6 7">
    <name type="scientific">Chitinophaga polysaccharea</name>
    <dbReference type="NCBI Taxonomy" id="1293035"/>
    <lineage>
        <taxon>Bacteria</taxon>
        <taxon>Pseudomonadati</taxon>
        <taxon>Bacteroidota</taxon>
        <taxon>Chitinophagia</taxon>
        <taxon>Chitinophagales</taxon>
        <taxon>Chitinophagaceae</taxon>
        <taxon>Chitinophaga</taxon>
    </lineage>
</organism>
<dbReference type="PROSITE" id="PS51257">
    <property type="entry name" value="PROKAR_LIPOPROTEIN"/>
    <property type="match status" value="1"/>
</dbReference>
<dbReference type="CDD" id="cd15482">
    <property type="entry name" value="Sialidase_non-viral"/>
    <property type="match status" value="1"/>
</dbReference>
<evidence type="ECO:0000256" key="3">
    <source>
        <dbReference type="ARBA" id="ARBA00012733"/>
    </source>
</evidence>
<comment type="similarity">
    <text evidence="2">Belongs to the glycosyl hydrolase 33 family.</text>
</comment>
<dbReference type="Proteomes" id="UP000320811">
    <property type="component" value="Unassembled WGS sequence"/>
</dbReference>
<feature type="signal peptide" evidence="4">
    <location>
        <begin position="1"/>
        <end position="19"/>
    </location>
</feature>
<dbReference type="Pfam" id="PF13088">
    <property type="entry name" value="BNR_2"/>
    <property type="match status" value="1"/>
</dbReference>
<evidence type="ECO:0000259" key="5">
    <source>
        <dbReference type="Pfam" id="PF13088"/>
    </source>
</evidence>
<feature type="domain" description="Sialidase" evidence="5">
    <location>
        <begin position="105"/>
        <end position="357"/>
    </location>
</feature>
<dbReference type="SUPFAM" id="SSF50939">
    <property type="entry name" value="Sialidases"/>
    <property type="match status" value="1"/>
</dbReference>
<evidence type="ECO:0000256" key="1">
    <source>
        <dbReference type="ARBA" id="ARBA00000427"/>
    </source>
</evidence>
<sequence length="389" mass="43165">MKIIKIRCCLLMIAAIAVAGGCRTTRTAADHIIRESHVVFEPDSQYASMRIPALVLTPKQTLLAFCEARIGTASDWANMNLVMRRSTDGGKTWSQIHILDSCRKGPAGNPTPIVDDKGVVHLLYQKDYKEAWYIRSEDDGKSWSQPENITAVYDQFKPAYNWNVLAPGPGHGIQLSSGRLLAAVWLANSRKLTPRRSHGPSCVATVYSDDHGKTWHNGAIVADSSARMPNPSESQPVELSDHRVLLSMRNPAPVKRRAFSESKDGISGWSPVRYESALFDPTCMASIVNIKDWRPEGKPALVFVNPDSRNIEKQPRANLTASVSFDDGNTWNVHQVLDSGPAGYSDMTAGPDGTIYCLYETNTQQNKGFNYSLVLKKFNTKWLQQTSKK</sequence>
<feature type="chain" id="PRO_5022191347" description="exo-alpha-sialidase" evidence="4">
    <location>
        <begin position="20"/>
        <end position="389"/>
    </location>
</feature>
<dbReference type="InterPro" id="IPR011040">
    <property type="entry name" value="Sialidase"/>
</dbReference>
<name>A0A561PQR2_9BACT</name>
<reference evidence="6 7" key="1">
    <citation type="submission" date="2019-06" db="EMBL/GenBank/DDBJ databases">
        <title>Sorghum-associated microbial communities from plants grown in Nebraska, USA.</title>
        <authorList>
            <person name="Schachtman D."/>
        </authorList>
    </citation>
    <scope>NUCLEOTIDE SEQUENCE [LARGE SCALE GENOMIC DNA]</scope>
    <source>
        <strain evidence="6 7">1209</strain>
    </source>
</reference>
<comment type="caution">
    <text evidence="6">The sequence shown here is derived from an EMBL/GenBank/DDBJ whole genome shotgun (WGS) entry which is preliminary data.</text>
</comment>
<dbReference type="PANTHER" id="PTHR10628:SF30">
    <property type="entry name" value="EXO-ALPHA-SIALIDASE"/>
    <property type="match status" value="1"/>
</dbReference>
<dbReference type="InterPro" id="IPR026856">
    <property type="entry name" value="Sialidase_fam"/>
</dbReference>
<dbReference type="GO" id="GO:0016020">
    <property type="term" value="C:membrane"/>
    <property type="evidence" value="ECO:0007669"/>
    <property type="project" value="TreeGrafter"/>
</dbReference>
<dbReference type="Gene3D" id="2.120.10.10">
    <property type="match status" value="1"/>
</dbReference>
<dbReference type="InterPro" id="IPR036278">
    <property type="entry name" value="Sialidase_sf"/>
</dbReference>
<dbReference type="EC" id="3.2.1.18" evidence="3"/>
<keyword evidence="4" id="KW-0732">Signal</keyword>
<keyword evidence="7" id="KW-1185">Reference proteome</keyword>
<gene>
    <name evidence="6" type="ORF">FHW36_104130</name>
</gene>
<dbReference type="OrthoDB" id="7294637at2"/>
<dbReference type="InterPro" id="IPR002860">
    <property type="entry name" value="BNR_rpt"/>
</dbReference>
<proteinExistence type="inferred from homology"/>
<accession>A0A561PQR2</accession>
<dbReference type="GO" id="GO:0009313">
    <property type="term" value="P:oligosaccharide catabolic process"/>
    <property type="evidence" value="ECO:0007669"/>
    <property type="project" value="TreeGrafter"/>
</dbReference>